<dbReference type="EMBL" id="KN714847">
    <property type="protein sequence ID" value="KUI62963.1"/>
    <property type="molecule type" value="Genomic_DNA"/>
</dbReference>
<evidence type="ECO:0000313" key="2">
    <source>
        <dbReference type="Proteomes" id="UP000078576"/>
    </source>
</evidence>
<gene>
    <name evidence="1" type="ORF">VP1G_11473</name>
</gene>
<dbReference type="OrthoDB" id="416786at2759"/>
<proteinExistence type="predicted"/>
<keyword evidence="2" id="KW-1185">Reference proteome</keyword>
<dbReference type="AlphaFoldDB" id="A0A194VGG8"/>
<dbReference type="SUPFAM" id="SSF56801">
    <property type="entry name" value="Acetyl-CoA synthetase-like"/>
    <property type="match status" value="1"/>
</dbReference>
<accession>A0A194VGG8</accession>
<dbReference type="Proteomes" id="UP000078576">
    <property type="component" value="Unassembled WGS sequence"/>
</dbReference>
<evidence type="ECO:0000313" key="1">
    <source>
        <dbReference type="EMBL" id="KUI62963.1"/>
    </source>
</evidence>
<reference evidence="2" key="1">
    <citation type="submission" date="2014-12" db="EMBL/GenBank/DDBJ databases">
        <title>Genome Sequence of Valsa Canker Pathogens Uncovers a Specific Adaption of Colonization on Woody Bark.</title>
        <authorList>
            <person name="Yin Z."/>
            <person name="Liu H."/>
            <person name="Gao X."/>
            <person name="Li Z."/>
            <person name="Song N."/>
            <person name="Ke X."/>
            <person name="Dai Q."/>
            <person name="Wu Y."/>
            <person name="Sun Y."/>
            <person name="Xu J.-R."/>
            <person name="Kang Z.K."/>
            <person name="Wang L."/>
            <person name="Huang L."/>
        </authorList>
    </citation>
    <scope>NUCLEOTIDE SEQUENCE [LARGE SCALE GENOMIC DNA]</scope>
    <source>
        <strain evidence="2">SXYL134</strain>
    </source>
</reference>
<sequence length="102" mass="11251">MAFLLGPTGVPTLRTLVLGGEPFPKNMFDERWRRLHLVNAYGPSQTTVSTKQEIWWSRHKQPLAADQLASAYLNHVPVRARLDDVASLGALLAQLSGQAAET</sequence>
<name>A0A194VGG8_CYTMA</name>
<organism evidence="1 2">
    <name type="scientific">Cytospora mali</name>
    <name type="common">Apple Valsa canker fungus</name>
    <name type="synonym">Valsa mali</name>
    <dbReference type="NCBI Taxonomy" id="578113"/>
    <lineage>
        <taxon>Eukaryota</taxon>
        <taxon>Fungi</taxon>
        <taxon>Dikarya</taxon>
        <taxon>Ascomycota</taxon>
        <taxon>Pezizomycotina</taxon>
        <taxon>Sordariomycetes</taxon>
        <taxon>Sordariomycetidae</taxon>
        <taxon>Diaporthales</taxon>
        <taxon>Cytosporaceae</taxon>
        <taxon>Cytospora</taxon>
    </lineage>
</organism>
<protein>
    <submittedName>
        <fullName evidence="1">Nonribosomal peptide synthetase 8</fullName>
    </submittedName>
</protein>
<dbReference type="Gene3D" id="3.40.50.980">
    <property type="match status" value="1"/>
</dbReference>